<reference evidence="14 15" key="1">
    <citation type="submission" date="2018-05" db="EMBL/GenBank/DDBJ databases">
        <title>Genomic Encyclopedia of Type Strains, Phase III (KMG-III): the genomes of soil and plant-associated and newly described type strains.</title>
        <authorList>
            <person name="Whitman W."/>
        </authorList>
    </citation>
    <scope>NUCLEOTIDE SEQUENCE [LARGE SCALE GENOMIC DNA]</scope>
    <source>
        <strain evidence="14 15">CECT 5696</strain>
    </source>
</reference>
<evidence type="ECO:0000256" key="2">
    <source>
        <dbReference type="ARBA" id="ARBA00004236"/>
    </source>
</evidence>
<gene>
    <name evidence="14" type="ORF">DFQ01_10691</name>
</gene>
<accession>A0A2V2YX97</accession>
<proteinExistence type="inferred from homology"/>
<dbReference type="Gene3D" id="1.10.10.1320">
    <property type="entry name" value="Anti-sigma factor, zinc-finger domain"/>
    <property type="match status" value="1"/>
</dbReference>
<evidence type="ECO:0000313" key="14">
    <source>
        <dbReference type="EMBL" id="PWW04808.1"/>
    </source>
</evidence>
<dbReference type="InterPro" id="IPR018764">
    <property type="entry name" value="RskA_C"/>
</dbReference>
<dbReference type="AlphaFoldDB" id="A0A2V2YX97"/>
<feature type="transmembrane region" description="Helical" evidence="11">
    <location>
        <begin position="110"/>
        <end position="130"/>
    </location>
</feature>
<dbReference type="InterPro" id="IPR051474">
    <property type="entry name" value="Anti-sigma-K/W_factor"/>
</dbReference>
<evidence type="ECO:0000256" key="4">
    <source>
        <dbReference type="ARBA" id="ARBA00022692"/>
    </source>
</evidence>
<evidence type="ECO:0000256" key="9">
    <source>
        <dbReference type="ARBA" id="ARBA00029829"/>
    </source>
</evidence>
<dbReference type="GO" id="GO:0005886">
    <property type="term" value="C:plasma membrane"/>
    <property type="evidence" value="ECO:0007669"/>
    <property type="project" value="UniProtKB-SubCell"/>
</dbReference>
<dbReference type="Pfam" id="PF13490">
    <property type="entry name" value="zf-HC2"/>
    <property type="match status" value="1"/>
</dbReference>
<feature type="domain" description="Putative zinc-finger" evidence="13">
    <location>
        <begin position="16"/>
        <end position="41"/>
    </location>
</feature>
<dbReference type="InterPro" id="IPR041916">
    <property type="entry name" value="Anti_sigma_zinc_sf"/>
</dbReference>
<keyword evidence="4 11" id="KW-0812">Transmembrane</keyword>
<evidence type="ECO:0000256" key="3">
    <source>
        <dbReference type="ARBA" id="ARBA00022475"/>
    </source>
</evidence>
<evidence type="ECO:0000256" key="11">
    <source>
        <dbReference type="SAM" id="Phobius"/>
    </source>
</evidence>
<comment type="similarity">
    <text evidence="7">Belongs to the zinc-associated anti-sigma factor (ZAS) superfamily. Anti-sigma-W factor family.</text>
</comment>
<evidence type="ECO:0000259" key="12">
    <source>
        <dbReference type="Pfam" id="PF10099"/>
    </source>
</evidence>
<protein>
    <recommendedName>
        <fullName evidence="8">Anti-sigma-W factor RsiW</fullName>
    </recommendedName>
    <alternativeName>
        <fullName evidence="10">Regulator of SigK</fullName>
    </alternativeName>
    <alternativeName>
        <fullName evidence="9">Sigma-K anti-sigma factor RskA</fullName>
    </alternativeName>
</protein>
<name>A0A2V2YX97_9BACL</name>
<sequence>MSDMDNNRKLCSMVLDFVSGDCTEEEASAFEAHLAGCAECQSELEELRVIWEVLPVDMDLIDPPTDLKQQVIESIFAADAEAYESKQSQLEPNHDIGKPITSQRSPRLRYVRIWAAAIVLVLAVGSIFGYQQIQSRAEYIPTLEDALDVSAAHIDQIVSLKPVSVTPDQPSYGVACIVDNGTNKQFIVYVFGAKETSGDQAYQVWLVDDGVRRSAGTFRVEEKMRGIGVLSMPIASDQLAFDAIGITLEPDDQGDQPRGTKVFGSAIS</sequence>
<keyword evidence="15" id="KW-1185">Reference proteome</keyword>
<comment type="subcellular location">
    <subcellularLocation>
        <location evidence="2">Cell membrane</location>
    </subcellularLocation>
    <subcellularLocation>
        <location evidence="1">Membrane</location>
        <topology evidence="1">Single-pass membrane protein</topology>
    </subcellularLocation>
</comment>
<keyword evidence="6 11" id="KW-0472">Membrane</keyword>
<comment type="caution">
    <text evidence="14">The sequence shown here is derived from an EMBL/GenBank/DDBJ whole genome shotgun (WGS) entry which is preliminary data.</text>
</comment>
<dbReference type="EMBL" id="QGTQ01000006">
    <property type="protein sequence ID" value="PWW04808.1"/>
    <property type="molecule type" value="Genomic_DNA"/>
</dbReference>
<dbReference type="Proteomes" id="UP000246635">
    <property type="component" value="Unassembled WGS sequence"/>
</dbReference>
<evidence type="ECO:0000259" key="13">
    <source>
        <dbReference type="Pfam" id="PF13490"/>
    </source>
</evidence>
<feature type="domain" description="Anti-sigma K factor RskA C-terminal" evidence="12">
    <location>
        <begin position="115"/>
        <end position="258"/>
    </location>
</feature>
<dbReference type="InterPro" id="IPR027383">
    <property type="entry name" value="Znf_put"/>
</dbReference>
<dbReference type="GO" id="GO:0006417">
    <property type="term" value="P:regulation of translation"/>
    <property type="evidence" value="ECO:0007669"/>
    <property type="project" value="TreeGrafter"/>
</dbReference>
<keyword evidence="3" id="KW-1003">Cell membrane</keyword>
<keyword evidence="5 11" id="KW-1133">Transmembrane helix</keyword>
<dbReference type="GO" id="GO:0016989">
    <property type="term" value="F:sigma factor antagonist activity"/>
    <property type="evidence" value="ECO:0007669"/>
    <property type="project" value="TreeGrafter"/>
</dbReference>
<evidence type="ECO:0000256" key="10">
    <source>
        <dbReference type="ARBA" id="ARBA00030803"/>
    </source>
</evidence>
<dbReference type="RefSeq" id="WP_110043923.1">
    <property type="nucleotide sequence ID" value="NZ_CP054612.1"/>
</dbReference>
<evidence type="ECO:0000256" key="8">
    <source>
        <dbReference type="ARBA" id="ARBA00024438"/>
    </source>
</evidence>
<evidence type="ECO:0000256" key="5">
    <source>
        <dbReference type="ARBA" id="ARBA00022989"/>
    </source>
</evidence>
<dbReference type="PANTHER" id="PTHR37461">
    <property type="entry name" value="ANTI-SIGMA-K FACTOR RSKA"/>
    <property type="match status" value="1"/>
</dbReference>
<evidence type="ECO:0000256" key="6">
    <source>
        <dbReference type="ARBA" id="ARBA00023136"/>
    </source>
</evidence>
<dbReference type="PANTHER" id="PTHR37461:SF1">
    <property type="entry name" value="ANTI-SIGMA-K FACTOR RSKA"/>
    <property type="match status" value="1"/>
</dbReference>
<dbReference type="OrthoDB" id="150725at2"/>
<evidence type="ECO:0000256" key="1">
    <source>
        <dbReference type="ARBA" id="ARBA00004167"/>
    </source>
</evidence>
<evidence type="ECO:0000313" key="15">
    <source>
        <dbReference type="Proteomes" id="UP000246635"/>
    </source>
</evidence>
<dbReference type="Pfam" id="PF10099">
    <property type="entry name" value="RskA_C"/>
    <property type="match status" value="1"/>
</dbReference>
<organism evidence="14 15">
    <name type="scientific">Paenibacillus cellulosilyticus</name>
    <dbReference type="NCBI Taxonomy" id="375489"/>
    <lineage>
        <taxon>Bacteria</taxon>
        <taxon>Bacillati</taxon>
        <taxon>Bacillota</taxon>
        <taxon>Bacilli</taxon>
        <taxon>Bacillales</taxon>
        <taxon>Paenibacillaceae</taxon>
        <taxon>Paenibacillus</taxon>
    </lineage>
</organism>
<evidence type="ECO:0000256" key="7">
    <source>
        <dbReference type="ARBA" id="ARBA00024353"/>
    </source>
</evidence>